<dbReference type="RefSeq" id="WP_266127000.1">
    <property type="nucleotide sequence ID" value="NZ_JANIDV010000001.1"/>
</dbReference>
<dbReference type="InterPro" id="IPR036614">
    <property type="entry name" value="RusA-like_sf"/>
</dbReference>
<evidence type="ECO:0000313" key="2">
    <source>
        <dbReference type="Proteomes" id="UP001165633"/>
    </source>
</evidence>
<dbReference type="Proteomes" id="UP001165633">
    <property type="component" value="Unassembled WGS sequence"/>
</dbReference>
<keyword evidence="2" id="KW-1185">Reference proteome</keyword>
<organism evidence="1 2">
    <name type="scientific">Bombella dulcis</name>
    <dbReference type="NCBI Taxonomy" id="2967339"/>
    <lineage>
        <taxon>Bacteria</taxon>
        <taxon>Pseudomonadati</taxon>
        <taxon>Pseudomonadota</taxon>
        <taxon>Alphaproteobacteria</taxon>
        <taxon>Acetobacterales</taxon>
        <taxon>Acetobacteraceae</taxon>
        <taxon>Bombella</taxon>
    </lineage>
</organism>
<gene>
    <name evidence="1" type="ORF">NQF87_03440</name>
</gene>
<proteinExistence type="predicted"/>
<evidence type="ECO:0000313" key="1">
    <source>
        <dbReference type="EMBL" id="MCX5616029.1"/>
    </source>
</evidence>
<dbReference type="SUPFAM" id="SSF103084">
    <property type="entry name" value="Holliday junction resolvase RusA"/>
    <property type="match status" value="1"/>
</dbReference>
<comment type="caution">
    <text evidence="1">The sequence shown here is derived from an EMBL/GenBank/DDBJ whole genome shotgun (WGS) entry which is preliminary data.</text>
</comment>
<name>A0ABT3WAC2_9PROT</name>
<reference evidence="1" key="1">
    <citation type="submission" date="2022-07" db="EMBL/GenBank/DDBJ databases">
        <title>Bombella genomes.</title>
        <authorList>
            <person name="Harer L."/>
            <person name="Styblova S."/>
            <person name="Ehrmann M."/>
        </authorList>
    </citation>
    <scope>NUCLEOTIDE SEQUENCE</scope>
    <source>
        <strain evidence="1">TMW 2.2559</strain>
    </source>
</reference>
<accession>A0ABT3WAC2</accession>
<sequence length="137" mass="15228">MRQISFILPSPYPLLNRSLRTHWSVRKRQQAAIRGTILEQIGGAAGLPHEPFQKAHVVIERHSVGTPDYDNLVGGGKQLIDCLTTPVMGKGGRQRNKRGLGIIVDDSPAHLIADYHAVKCRLCEQKTVVTITEIERD</sequence>
<dbReference type="EMBL" id="JANIDV010000001">
    <property type="protein sequence ID" value="MCX5616029.1"/>
    <property type="molecule type" value="Genomic_DNA"/>
</dbReference>
<protein>
    <submittedName>
        <fullName evidence="1">Uncharacterized protein</fullName>
    </submittedName>
</protein>